<name>T1BUB2_9ZZZZ</name>
<gene>
    <name evidence="1" type="ORF">B1A_11391</name>
</gene>
<sequence length="44" mass="4856">AAGPGGWTVHQGFYVYRNQRLLLAGSWLGLGQGHRAWTKEEATD</sequence>
<organism evidence="1">
    <name type="scientific">mine drainage metagenome</name>
    <dbReference type="NCBI Taxonomy" id="410659"/>
    <lineage>
        <taxon>unclassified sequences</taxon>
        <taxon>metagenomes</taxon>
        <taxon>ecological metagenomes</taxon>
    </lineage>
</organism>
<dbReference type="AlphaFoldDB" id="T1BUB2"/>
<reference evidence="1" key="2">
    <citation type="journal article" date="2014" name="ISME J.">
        <title>Microbial stratification in low pH oxic and suboxic macroscopic growths along an acid mine drainage.</title>
        <authorList>
            <person name="Mendez-Garcia C."/>
            <person name="Mesa V."/>
            <person name="Sprenger R.R."/>
            <person name="Richter M."/>
            <person name="Diez M.S."/>
            <person name="Solano J."/>
            <person name="Bargiela R."/>
            <person name="Golyshina O.V."/>
            <person name="Manteca A."/>
            <person name="Ramos J.L."/>
            <person name="Gallego J.R."/>
            <person name="Llorente I."/>
            <person name="Martins Dos Santos V.A."/>
            <person name="Jensen O.N."/>
            <person name="Pelaez A.I."/>
            <person name="Sanchez J."/>
            <person name="Ferrer M."/>
        </authorList>
    </citation>
    <scope>NUCLEOTIDE SEQUENCE</scope>
</reference>
<protein>
    <submittedName>
        <fullName evidence="1">Uncharacterized protein</fullName>
    </submittedName>
</protein>
<evidence type="ECO:0000313" key="1">
    <source>
        <dbReference type="EMBL" id="EQD56779.1"/>
    </source>
</evidence>
<reference evidence="1" key="1">
    <citation type="submission" date="2013-08" db="EMBL/GenBank/DDBJ databases">
        <authorList>
            <person name="Mendez C."/>
            <person name="Richter M."/>
            <person name="Ferrer M."/>
            <person name="Sanchez J."/>
        </authorList>
    </citation>
    <scope>NUCLEOTIDE SEQUENCE</scope>
</reference>
<feature type="non-terminal residue" evidence="1">
    <location>
        <position position="1"/>
    </location>
</feature>
<proteinExistence type="predicted"/>
<dbReference type="EMBL" id="AUZX01008143">
    <property type="protein sequence ID" value="EQD56779.1"/>
    <property type="molecule type" value="Genomic_DNA"/>
</dbReference>
<accession>T1BUB2</accession>
<comment type="caution">
    <text evidence="1">The sequence shown here is derived from an EMBL/GenBank/DDBJ whole genome shotgun (WGS) entry which is preliminary data.</text>
</comment>